<dbReference type="InterPro" id="IPR001906">
    <property type="entry name" value="Terpene_synth_N"/>
</dbReference>
<feature type="domain" description="Terpene synthase metal-binding" evidence="8">
    <location>
        <begin position="296"/>
        <end position="533"/>
    </location>
</feature>
<feature type="domain" description="Terpene synthase N-terminal" evidence="7">
    <location>
        <begin position="61"/>
        <end position="238"/>
    </location>
</feature>
<keyword evidence="5" id="KW-0460">Magnesium</keyword>
<evidence type="ECO:0000256" key="3">
    <source>
        <dbReference type="ARBA" id="ARBA00013103"/>
    </source>
</evidence>
<dbReference type="InterPro" id="IPR036965">
    <property type="entry name" value="Terpene_synth_N_sf"/>
</dbReference>
<dbReference type="InterPro" id="IPR050148">
    <property type="entry name" value="Terpene_synthase-like"/>
</dbReference>
<reference evidence="9 10" key="1">
    <citation type="journal article" date="2019" name="Genome Biol. Evol.">
        <title>Insights into the evolution of the New World diploid cottons (Gossypium, subgenus Houzingenia) based on genome sequencing.</title>
        <authorList>
            <person name="Grover C.E."/>
            <person name="Arick M.A. 2nd"/>
            <person name="Thrash A."/>
            <person name="Conover J.L."/>
            <person name="Sanders W.S."/>
            <person name="Peterson D.G."/>
            <person name="Frelichowski J.E."/>
            <person name="Scheffler J.A."/>
            <person name="Scheffler B.E."/>
            <person name="Wendel J.F."/>
        </authorList>
    </citation>
    <scope>NUCLEOTIDE SEQUENCE [LARGE SCALE GENOMIC DNA]</scope>
    <source>
        <strain evidence="9">4</strain>
        <tissue evidence="9">Leaf</tissue>
    </source>
</reference>
<protein>
    <recommendedName>
        <fullName evidence="3">(+)-delta-cadinene synthase</fullName>
        <ecNumber evidence="3">4.2.3.13</ecNumber>
    </recommendedName>
</protein>
<evidence type="ECO:0000313" key="9">
    <source>
        <dbReference type="EMBL" id="MBA0712460.1"/>
    </source>
</evidence>
<dbReference type="AlphaFoldDB" id="A0A7J8ZLH4"/>
<accession>A0A7J8ZLH4</accession>
<gene>
    <name evidence="9" type="ORF">Golax_011562</name>
</gene>
<dbReference type="CDD" id="cd00684">
    <property type="entry name" value="Terpene_cyclase_plant_C1"/>
    <property type="match status" value="1"/>
</dbReference>
<comment type="caution">
    <text evidence="9">The sequence shown here is derived from an EMBL/GenBank/DDBJ whole genome shotgun (WGS) entry which is preliminary data.</text>
</comment>
<proteinExistence type="predicted"/>
<dbReference type="GO" id="GO:0047461">
    <property type="term" value="F:(+)-delta-cadinene synthase activity"/>
    <property type="evidence" value="ECO:0007669"/>
    <property type="project" value="UniProtKB-EC"/>
</dbReference>
<dbReference type="GO" id="GO:0000287">
    <property type="term" value="F:magnesium ion binding"/>
    <property type="evidence" value="ECO:0007669"/>
    <property type="project" value="InterPro"/>
</dbReference>
<evidence type="ECO:0000259" key="7">
    <source>
        <dbReference type="Pfam" id="PF01397"/>
    </source>
</evidence>
<dbReference type="SFLD" id="SFLDG01019">
    <property type="entry name" value="Terpene_Cyclase_Like_1_C_Termi"/>
    <property type="match status" value="1"/>
</dbReference>
<dbReference type="FunFam" id="1.10.600.10:FF:000007">
    <property type="entry name" value="Isoprene synthase, chloroplastic"/>
    <property type="match status" value="1"/>
</dbReference>
<evidence type="ECO:0000256" key="6">
    <source>
        <dbReference type="ARBA" id="ARBA00023239"/>
    </source>
</evidence>
<evidence type="ECO:0000256" key="2">
    <source>
        <dbReference type="ARBA" id="ARBA00002383"/>
    </source>
</evidence>
<dbReference type="SFLD" id="SFLDG01014">
    <property type="entry name" value="Terpene_Cyclase_Like_1_N-term"/>
    <property type="match status" value="1"/>
</dbReference>
<dbReference type="SFLD" id="SFLDS00005">
    <property type="entry name" value="Isoprenoid_Synthase_Type_I"/>
    <property type="match status" value="1"/>
</dbReference>
<dbReference type="Pfam" id="PF03936">
    <property type="entry name" value="Terpene_synth_C"/>
    <property type="match status" value="1"/>
</dbReference>
<dbReference type="InterPro" id="IPR034741">
    <property type="entry name" value="Terpene_cyclase-like_1_C"/>
</dbReference>
<keyword evidence="6" id="KW-0456">Lyase</keyword>
<evidence type="ECO:0000259" key="8">
    <source>
        <dbReference type="Pfam" id="PF03936"/>
    </source>
</evidence>
<dbReference type="InterPro" id="IPR005630">
    <property type="entry name" value="Terpene_synthase_metal-bd"/>
</dbReference>
<dbReference type="GO" id="GO:0016102">
    <property type="term" value="P:diterpenoid biosynthetic process"/>
    <property type="evidence" value="ECO:0007669"/>
    <property type="project" value="InterPro"/>
</dbReference>
<dbReference type="PANTHER" id="PTHR31225">
    <property type="entry name" value="OS04G0344100 PROTEIN-RELATED"/>
    <property type="match status" value="1"/>
</dbReference>
<evidence type="ECO:0000256" key="1">
    <source>
        <dbReference type="ARBA" id="ARBA00001946"/>
    </source>
</evidence>
<dbReference type="EMBL" id="JABEZV010000006">
    <property type="protein sequence ID" value="MBA0712460.1"/>
    <property type="molecule type" value="Genomic_DNA"/>
</dbReference>
<dbReference type="Gene3D" id="1.10.600.10">
    <property type="entry name" value="Farnesyl Diphosphate Synthase"/>
    <property type="match status" value="1"/>
</dbReference>
<comment type="function">
    <text evidence="2">Responsible for the cyclization of trans,trans-farnesyl diphosphate (FPP) to (+)-delta cadinene.</text>
</comment>
<organism evidence="9 10">
    <name type="scientific">Gossypium laxum</name>
    <dbReference type="NCBI Taxonomy" id="34288"/>
    <lineage>
        <taxon>Eukaryota</taxon>
        <taxon>Viridiplantae</taxon>
        <taxon>Streptophyta</taxon>
        <taxon>Embryophyta</taxon>
        <taxon>Tracheophyta</taxon>
        <taxon>Spermatophyta</taxon>
        <taxon>Magnoliopsida</taxon>
        <taxon>eudicotyledons</taxon>
        <taxon>Gunneridae</taxon>
        <taxon>Pentapetalae</taxon>
        <taxon>rosids</taxon>
        <taxon>malvids</taxon>
        <taxon>Malvales</taxon>
        <taxon>Malvaceae</taxon>
        <taxon>Malvoideae</taxon>
        <taxon>Gossypium</taxon>
    </lineage>
</organism>
<keyword evidence="4" id="KW-0479">Metal-binding</keyword>
<dbReference type="InterPro" id="IPR044814">
    <property type="entry name" value="Terpene_cyclase_plant_C1"/>
</dbReference>
<dbReference type="Gene3D" id="1.50.10.130">
    <property type="entry name" value="Terpene synthase, N-terminal domain"/>
    <property type="match status" value="1"/>
</dbReference>
<comment type="cofactor">
    <cofactor evidence="1">
        <name>Mg(2+)</name>
        <dbReference type="ChEBI" id="CHEBI:18420"/>
    </cofactor>
</comment>
<dbReference type="InterPro" id="IPR008930">
    <property type="entry name" value="Terpenoid_cyclase/PrenylTrfase"/>
</dbReference>
<evidence type="ECO:0000256" key="4">
    <source>
        <dbReference type="ARBA" id="ARBA00022723"/>
    </source>
</evidence>
<dbReference type="PANTHER" id="PTHR31225:SF9">
    <property type="entry name" value="TERPENE SYNTHASE 10"/>
    <property type="match status" value="1"/>
</dbReference>
<sequence>MAFRLLTSVPSSSFIRSNRKGTSNRSNVSNLSVLGASKVVATANVSDKKIVRRSANYHPPIWEYDYIQSLKSDYLGESFNEQAIRLVGEVRMMLENVMDPLEKLELIDSLQRLGLSYHFQNETKRILEDIHLRADQSKALWKEGNLYATALEFRLLRQHGYNVTQEIFSGFTDEMGNFKSSLCEDCKGLLNLYEASHLSMEGEGILDIARDFAAKQLQQYLKQKKLDEYVRMLVEHALELPLHWRVSRLEARWFIDVFEKREEKNPMLLELAKLDFNIVQAVHQDDLRYVSKWWRDIGLGEKLPFARDRLTENFLWTVGFAFDPHFGNLRRTLTKVGALITSIDDVYDVYGTLDELELFTQAVERWDTNTMELLPEYMKICFLALYNSINEIAFDSLKEHGFHTIPFLKKAWAELCKSYLVEAKWYHSGYIPTFKEYIDNAWISISAPVILSHVFFSSNVTTKECLEYWKDDTNLIYCSSMILRLADDLGTSVDELKRGDVPKSIQCYMHETSCSEVEAREQVKMLIDATWKKMNEEHLMTHSSLSLPFKHIALNIARMAQCMYQYGDGVGVANLETKDRVLLLFVLSIPYGEKLI</sequence>
<dbReference type="Proteomes" id="UP000593574">
    <property type="component" value="Unassembled WGS sequence"/>
</dbReference>
<dbReference type="EC" id="4.2.3.13" evidence="3"/>
<dbReference type="FunFam" id="1.50.10.130:FF:000001">
    <property type="entry name" value="Isoprene synthase, chloroplastic"/>
    <property type="match status" value="1"/>
</dbReference>
<keyword evidence="10" id="KW-1185">Reference proteome</keyword>
<dbReference type="Pfam" id="PF01397">
    <property type="entry name" value="Terpene_synth"/>
    <property type="match status" value="1"/>
</dbReference>
<dbReference type="SUPFAM" id="SSF48576">
    <property type="entry name" value="Terpenoid synthases"/>
    <property type="match status" value="1"/>
</dbReference>
<dbReference type="InterPro" id="IPR008949">
    <property type="entry name" value="Isoprenoid_synthase_dom_sf"/>
</dbReference>
<evidence type="ECO:0000313" key="10">
    <source>
        <dbReference type="Proteomes" id="UP000593574"/>
    </source>
</evidence>
<name>A0A7J8ZLH4_9ROSI</name>
<evidence type="ECO:0000256" key="5">
    <source>
        <dbReference type="ARBA" id="ARBA00022842"/>
    </source>
</evidence>
<dbReference type="SUPFAM" id="SSF48239">
    <property type="entry name" value="Terpenoid cyclases/Protein prenyltransferases"/>
    <property type="match status" value="1"/>
</dbReference>